<dbReference type="GO" id="GO:0022857">
    <property type="term" value="F:transmembrane transporter activity"/>
    <property type="evidence" value="ECO:0007669"/>
    <property type="project" value="InterPro"/>
</dbReference>
<evidence type="ECO:0000256" key="1">
    <source>
        <dbReference type="SAM" id="Phobius"/>
    </source>
</evidence>
<feature type="transmembrane region" description="Helical" evidence="1">
    <location>
        <begin position="200"/>
        <end position="222"/>
    </location>
</feature>
<evidence type="ECO:0000313" key="2">
    <source>
        <dbReference type="EMBL" id="HDI82265.1"/>
    </source>
</evidence>
<dbReference type="AlphaFoldDB" id="A0A7C0ZH51"/>
<protein>
    <submittedName>
        <fullName evidence="2">MFS transporter</fullName>
    </submittedName>
</protein>
<sequence>LLLSKIPIRVKPKKERAGNVHPLIKPIVETIREFKENRDFFIYEIAFMIYGMGFMMVIPVIPQFLVDKLNMTYTQISFARLFIGQVFMMILLPFAGFYFTRINPVPYTSLSFFILGLYPLLLSLSIFQRILDPKMFVYLSYMVYSIGMAGVNTVWTLGSIYFAGERDAAVLQSVHVTMTGIRGLFAPPLGYFIMTHFSDIITFITSSAFFIFASVILLGLHIRRRFFTFSQ</sequence>
<dbReference type="Gene3D" id="1.20.1250.20">
    <property type="entry name" value="MFS general substrate transporter like domains"/>
    <property type="match status" value="1"/>
</dbReference>
<keyword evidence="1" id="KW-0472">Membrane</keyword>
<dbReference type="Pfam" id="PF07690">
    <property type="entry name" value="MFS_1"/>
    <property type="match status" value="1"/>
</dbReference>
<feature type="transmembrane region" description="Helical" evidence="1">
    <location>
        <begin position="112"/>
        <end position="131"/>
    </location>
</feature>
<comment type="caution">
    <text evidence="2">The sequence shown here is derived from an EMBL/GenBank/DDBJ whole genome shotgun (WGS) entry which is preliminary data.</text>
</comment>
<feature type="transmembrane region" description="Helical" evidence="1">
    <location>
        <begin position="81"/>
        <end position="100"/>
    </location>
</feature>
<dbReference type="EMBL" id="DQWE01000028">
    <property type="protein sequence ID" value="HDI82265.1"/>
    <property type="molecule type" value="Genomic_DNA"/>
</dbReference>
<reference evidence="2" key="1">
    <citation type="journal article" date="2020" name="mSystems">
        <title>Genome- and Community-Level Interaction Insights into Carbon Utilization and Element Cycling Functions of Hydrothermarchaeota in Hydrothermal Sediment.</title>
        <authorList>
            <person name="Zhou Z."/>
            <person name="Liu Y."/>
            <person name="Xu W."/>
            <person name="Pan J."/>
            <person name="Luo Z.H."/>
            <person name="Li M."/>
        </authorList>
    </citation>
    <scope>NUCLEOTIDE SEQUENCE [LARGE SCALE GENOMIC DNA]</scope>
    <source>
        <strain evidence="2">HyVt-102</strain>
    </source>
</reference>
<name>A0A7C0ZH51_UNCW3</name>
<dbReference type="InterPro" id="IPR036259">
    <property type="entry name" value="MFS_trans_sf"/>
</dbReference>
<organism evidence="2">
    <name type="scientific">candidate division WOR-3 bacterium</name>
    <dbReference type="NCBI Taxonomy" id="2052148"/>
    <lineage>
        <taxon>Bacteria</taxon>
        <taxon>Bacteria division WOR-3</taxon>
    </lineage>
</organism>
<keyword evidence="1" id="KW-0812">Transmembrane</keyword>
<feature type="transmembrane region" description="Helical" evidence="1">
    <location>
        <begin position="40"/>
        <end position="61"/>
    </location>
</feature>
<accession>A0A7C0ZH51</accession>
<feature type="non-terminal residue" evidence="2">
    <location>
        <position position="1"/>
    </location>
</feature>
<proteinExistence type="predicted"/>
<feature type="transmembrane region" description="Helical" evidence="1">
    <location>
        <begin position="174"/>
        <end position="194"/>
    </location>
</feature>
<dbReference type="InterPro" id="IPR011701">
    <property type="entry name" value="MFS"/>
</dbReference>
<dbReference type="Proteomes" id="UP000885847">
    <property type="component" value="Unassembled WGS sequence"/>
</dbReference>
<gene>
    <name evidence="2" type="ORF">ENF18_00555</name>
</gene>
<feature type="transmembrane region" description="Helical" evidence="1">
    <location>
        <begin position="137"/>
        <end position="162"/>
    </location>
</feature>
<keyword evidence="1" id="KW-1133">Transmembrane helix</keyword>
<dbReference type="SUPFAM" id="SSF103473">
    <property type="entry name" value="MFS general substrate transporter"/>
    <property type="match status" value="1"/>
</dbReference>